<dbReference type="InterPro" id="IPR007527">
    <property type="entry name" value="Znf_SWIM"/>
</dbReference>
<gene>
    <name evidence="4" type="ORF">C1752_02256</name>
</gene>
<evidence type="ECO:0000259" key="3">
    <source>
        <dbReference type="PROSITE" id="PS50966"/>
    </source>
</evidence>
<evidence type="ECO:0000313" key="5">
    <source>
        <dbReference type="Proteomes" id="UP000248857"/>
    </source>
</evidence>
<dbReference type="RefSeq" id="WP_110986218.1">
    <property type="nucleotide sequence ID" value="NZ_CAWNWM010000006.1"/>
</dbReference>
<dbReference type="PROSITE" id="PS50966">
    <property type="entry name" value="ZF_SWIM"/>
    <property type="match status" value="1"/>
</dbReference>
<feature type="region of interest" description="Disordered" evidence="2">
    <location>
        <begin position="110"/>
        <end position="133"/>
    </location>
</feature>
<keyword evidence="1" id="KW-0863">Zinc-finger</keyword>
<dbReference type="Pfam" id="PF04434">
    <property type="entry name" value="SWIM"/>
    <property type="match status" value="1"/>
</dbReference>
<dbReference type="AlphaFoldDB" id="A0A2W1JI44"/>
<evidence type="ECO:0000256" key="1">
    <source>
        <dbReference type="PROSITE-ProRule" id="PRU00325"/>
    </source>
</evidence>
<accession>A0A2W1JI44</accession>
<keyword evidence="1" id="KW-0862">Zinc</keyword>
<organism evidence="4 5">
    <name type="scientific">Acaryochloris thomasi RCC1774</name>
    <dbReference type="NCBI Taxonomy" id="1764569"/>
    <lineage>
        <taxon>Bacteria</taxon>
        <taxon>Bacillati</taxon>
        <taxon>Cyanobacteriota</taxon>
        <taxon>Cyanophyceae</taxon>
        <taxon>Acaryochloridales</taxon>
        <taxon>Acaryochloridaceae</taxon>
        <taxon>Acaryochloris</taxon>
        <taxon>Acaryochloris thomasi</taxon>
    </lineage>
</organism>
<dbReference type="EMBL" id="PQWO01000006">
    <property type="protein sequence ID" value="PZD73190.1"/>
    <property type="molecule type" value="Genomic_DNA"/>
</dbReference>
<sequence length="445" mass="49551">MPITWTTEQVLALSPDANSTKNGKSLANLSKWQTLGCTDNVTWGECKGSGKKPYRTQIDLTEPAFRCSCPSRKFPCKHALALFLLLAGQVDSFTEHSPPDWVQEWLGKRSQTTQKKQEKQTATLTDPAARAKRAEKREAKIQAGLVDLDLWLRDLIRQGLATAQSQPYSFWDQPAARMVDAQAPALARRLREMASLPHGSTSWPSRLLAELGQLHLLIQGYQRQETLPEVVVEELRSQLGWTQKQEELLATAKQPKSGIETVRDTWSVLGLRTFEEDNLRVQRVWLQGSQGRSALILSFAYGSNPIDVSLIPGTALKADLVFYPGLYPLRALVQNRGEAKSFSTGHGATVADAMTAYGSAMAQNPWLLEFPLLLQDVVPCLQDSELYLRDLDGHQLSVSSSFTKQWEMLAFSGGHPLTLMGEWNGQTLFPLSVWAEDRFMALGAQ</sequence>
<proteinExistence type="predicted"/>
<keyword evidence="5" id="KW-1185">Reference proteome</keyword>
<name>A0A2W1JI44_9CYAN</name>
<keyword evidence="1" id="KW-0479">Metal-binding</keyword>
<feature type="domain" description="SWIM-type" evidence="3">
    <location>
        <begin position="54"/>
        <end position="87"/>
    </location>
</feature>
<dbReference type="Proteomes" id="UP000248857">
    <property type="component" value="Unassembled WGS sequence"/>
</dbReference>
<dbReference type="GO" id="GO:0008270">
    <property type="term" value="F:zinc ion binding"/>
    <property type="evidence" value="ECO:0007669"/>
    <property type="project" value="UniProtKB-KW"/>
</dbReference>
<evidence type="ECO:0000256" key="2">
    <source>
        <dbReference type="SAM" id="MobiDB-lite"/>
    </source>
</evidence>
<comment type="caution">
    <text evidence="4">The sequence shown here is derived from an EMBL/GenBank/DDBJ whole genome shotgun (WGS) entry which is preliminary data.</text>
</comment>
<protein>
    <recommendedName>
        <fullName evidence="3">SWIM-type domain-containing protein</fullName>
    </recommendedName>
</protein>
<dbReference type="OrthoDB" id="9816340at2"/>
<evidence type="ECO:0000313" key="4">
    <source>
        <dbReference type="EMBL" id="PZD73190.1"/>
    </source>
</evidence>
<reference evidence="4 5" key="1">
    <citation type="journal article" date="2018" name="Sci. Rep.">
        <title>A novel species of the marine cyanobacterium Acaryochloris with a unique pigment content and lifestyle.</title>
        <authorList>
            <person name="Partensky F."/>
            <person name="Six C."/>
            <person name="Ratin M."/>
            <person name="Garczarek L."/>
            <person name="Vaulot D."/>
            <person name="Probert I."/>
            <person name="Calteau A."/>
            <person name="Gourvil P."/>
            <person name="Marie D."/>
            <person name="Grebert T."/>
            <person name="Bouchier C."/>
            <person name="Le Panse S."/>
            <person name="Gachenot M."/>
            <person name="Rodriguez F."/>
            <person name="Garrido J.L."/>
        </authorList>
    </citation>
    <scope>NUCLEOTIDE SEQUENCE [LARGE SCALE GENOMIC DNA]</scope>
    <source>
        <strain evidence="4 5">RCC1774</strain>
    </source>
</reference>